<dbReference type="SUPFAM" id="SSF161084">
    <property type="entry name" value="MAPEG domain-like"/>
    <property type="match status" value="1"/>
</dbReference>
<keyword evidence="6" id="KW-0808">Transferase</keyword>
<comment type="caution">
    <text evidence="6">The sequence shown here is derived from an EMBL/GenBank/DDBJ whole genome shotgun (WGS) entry which is preliminary data.</text>
</comment>
<dbReference type="AlphaFoldDB" id="A0A0M9VS50"/>
<evidence type="ECO:0000256" key="1">
    <source>
        <dbReference type="ARBA" id="ARBA00004141"/>
    </source>
</evidence>
<dbReference type="GO" id="GO:0016020">
    <property type="term" value="C:membrane"/>
    <property type="evidence" value="ECO:0007669"/>
    <property type="project" value="UniProtKB-SubCell"/>
</dbReference>
<dbReference type="GO" id="GO:0004364">
    <property type="term" value="F:glutathione transferase activity"/>
    <property type="evidence" value="ECO:0007669"/>
    <property type="project" value="TreeGrafter"/>
</dbReference>
<keyword evidence="2 5" id="KW-0812">Transmembrane</keyword>
<comment type="subcellular location">
    <subcellularLocation>
        <location evidence="1">Membrane</location>
        <topology evidence="1">Multi-pass membrane protein</topology>
    </subcellularLocation>
</comment>
<dbReference type="Pfam" id="PF01124">
    <property type="entry name" value="MAPEG"/>
    <property type="match status" value="1"/>
</dbReference>
<organism evidence="6 7">
    <name type="scientific">Escovopsis weberi</name>
    <dbReference type="NCBI Taxonomy" id="150374"/>
    <lineage>
        <taxon>Eukaryota</taxon>
        <taxon>Fungi</taxon>
        <taxon>Dikarya</taxon>
        <taxon>Ascomycota</taxon>
        <taxon>Pezizomycotina</taxon>
        <taxon>Sordariomycetes</taxon>
        <taxon>Hypocreomycetidae</taxon>
        <taxon>Hypocreales</taxon>
        <taxon>Hypocreaceae</taxon>
        <taxon>Escovopsis</taxon>
    </lineage>
</organism>
<dbReference type="GO" id="GO:0005783">
    <property type="term" value="C:endoplasmic reticulum"/>
    <property type="evidence" value="ECO:0007669"/>
    <property type="project" value="TreeGrafter"/>
</dbReference>
<dbReference type="PANTHER" id="PTHR10250:SF26">
    <property type="entry name" value="GLUTATHIONE S-TRANSFERASE 3, MITOCHONDRIAL"/>
    <property type="match status" value="1"/>
</dbReference>
<protein>
    <submittedName>
        <fullName evidence="6">Microsomal glutathione S-transferase 3</fullName>
    </submittedName>
</protein>
<gene>
    <name evidence="6" type="ORF">ESCO_006362</name>
</gene>
<proteinExistence type="predicted"/>
<evidence type="ECO:0000313" key="7">
    <source>
        <dbReference type="Proteomes" id="UP000053831"/>
    </source>
</evidence>
<reference evidence="6 7" key="1">
    <citation type="submission" date="2015-07" db="EMBL/GenBank/DDBJ databases">
        <title>The genome of the fungus Escovopsis weberi, a specialized disease agent of ant agriculture.</title>
        <authorList>
            <person name="de Man T.J."/>
            <person name="Stajich J.E."/>
            <person name="Kubicek C.P."/>
            <person name="Chenthamara K."/>
            <person name="Atanasova L."/>
            <person name="Druzhinina I.S."/>
            <person name="Birnbaum S."/>
            <person name="Barribeau S.M."/>
            <person name="Teiling C."/>
            <person name="Suen G."/>
            <person name="Currie C."/>
            <person name="Gerardo N.M."/>
        </authorList>
    </citation>
    <scope>NUCLEOTIDE SEQUENCE [LARGE SCALE GENOMIC DNA]</scope>
</reference>
<evidence type="ECO:0000256" key="4">
    <source>
        <dbReference type="ARBA" id="ARBA00023136"/>
    </source>
</evidence>
<dbReference type="Gene3D" id="1.20.120.550">
    <property type="entry name" value="Membrane associated eicosanoid/glutathione metabolism-like domain"/>
    <property type="match status" value="1"/>
</dbReference>
<evidence type="ECO:0000256" key="2">
    <source>
        <dbReference type="ARBA" id="ARBA00022692"/>
    </source>
</evidence>
<dbReference type="PANTHER" id="PTHR10250">
    <property type="entry name" value="MICROSOMAL GLUTATHIONE S-TRANSFERASE"/>
    <property type="match status" value="1"/>
</dbReference>
<sequence>MTFTLELPDQYGFVLAAATSTFFVTTAHFIRTAKLRKASGVAYPNAYASQEHADKNPAAHRFNCAQRAHANFTENHTALLGSLLISGLKFPLLAASLGGLWSVARLAYLIGYTSSSGPKGRMVGSTFSFLADAMLKVVAAYTSYAIIMDQ</sequence>
<keyword evidence="3 5" id="KW-1133">Transmembrane helix</keyword>
<evidence type="ECO:0000256" key="3">
    <source>
        <dbReference type="ARBA" id="ARBA00022989"/>
    </source>
</evidence>
<dbReference type="GO" id="GO:0004602">
    <property type="term" value="F:glutathione peroxidase activity"/>
    <property type="evidence" value="ECO:0007669"/>
    <property type="project" value="TreeGrafter"/>
</dbReference>
<dbReference type="InterPro" id="IPR001129">
    <property type="entry name" value="Membr-assoc_MAPEG"/>
</dbReference>
<name>A0A0M9VS50_ESCWE</name>
<keyword evidence="7" id="KW-1185">Reference proteome</keyword>
<accession>A0A0M9VS50</accession>
<feature type="transmembrane region" description="Helical" evidence="5">
    <location>
        <begin position="122"/>
        <end position="147"/>
    </location>
</feature>
<evidence type="ECO:0000256" key="5">
    <source>
        <dbReference type="SAM" id="Phobius"/>
    </source>
</evidence>
<dbReference type="GO" id="GO:0005635">
    <property type="term" value="C:nuclear envelope"/>
    <property type="evidence" value="ECO:0007669"/>
    <property type="project" value="TreeGrafter"/>
</dbReference>
<dbReference type="EMBL" id="LGSR01000026">
    <property type="protein sequence ID" value="KOS17333.1"/>
    <property type="molecule type" value="Genomic_DNA"/>
</dbReference>
<evidence type="ECO:0000313" key="6">
    <source>
        <dbReference type="EMBL" id="KOS17333.1"/>
    </source>
</evidence>
<dbReference type="InterPro" id="IPR050997">
    <property type="entry name" value="MAPEG"/>
</dbReference>
<feature type="transmembrane region" description="Helical" evidence="5">
    <location>
        <begin position="90"/>
        <end position="110"/>
    </location>
</feature>
<dbReference type="InterPro" id="IPR023352">
    <property type="entry name" value="MAPEG-like_dom_sf"/>
</dbReference>
<feature type="transmembrane region" description="Helical" evidence="5">
    <location>
        <begin position="12"/>
        <end position="30"/>
    </location>
</feature>
<dbReference type="OrthoDB" id="410651at2759"/>
<dbReference type="STRING" id="150374.A0A0M9VS50"/>
<keyword evidence="4 5" id="KW-0472">Membrane</keyword>
<dbReference type="Proteomes" id="UP000053831">
    <property type="component" value="Unassembled WGS sequence"/>
</dbReference>